<organism evidence="2 3">
    <name type="scientific">Planomonospora venezuelensis</name>
    <dbReference type="NCBI Taxonomy" id="1999"/>
    <lineage>
        <taxon>Bacteria</taxon>
        <taxon>Bacillati</taxon>
        <taxon>Actinomycetota</taxon>
        <taxon>Actinomycetes</taxon>
        <taxon>Streptosporangiales</taxon>
        <taxon>Streptosporangiaceae</taxon>
        <taxon>Planomonospora</taxon>
    </lineage>
</organism>
<dbReference type="Proteomes" id="UP000562352">
    <property type="component" value="Unassembled WGS sequence"/>
</dbReference>
<protein>
    <submittedName>
        <fullName evidence="2">Prevent-host-death family protein</fullName>
    </submittedName>
</protein>
<dbReference type="AlphaFoldDB" id="A0A841D2E3"/>
<evidence type="ECO:0000313" key="2">
    <source>
        <dbReference type="EMBL" id="MBB5963950.1"/>
    </source>
</evidence>
<proteinExistence type="inferred from homology"/>
<evidence type="ECO:0000256" key="1">
    <source>
        <dbReference type="ARBA" id="ARBA00009981"/>
    </source>
</evidence>
<name>A0A841D2E3_PLAVE</name>
<dbReference type="Gene3D" id="1.10.1220.170">
    <property type="match status" value="1"/>
</dbReference>
<accession>A0A841D2E3</accession>
<dbReference type="EMBL" id="JACHJJ010000009">
    <property type="protein sequence ID" value="MBB5963950.1"/>
    <property type="molecule type" value="Genomic_DNA"/>
</dbReference>
<comment type="caution">
    <text evidence="2">The sequence shown here is derived from an EMBL/GenBank/DDBJ whole genome shotgun (WGS) entry which is preliminary data.</text>
</comment>
<reference evidence="2 3" key="1">
    <citation type="submission" date="2020-08" db="EMBL/GenBank/DDBJ databases">
        <title>Genomic Encyclopedia of Type Strains, Phase III (KMG-III): the genomes of soil and plant-associated and newly described type strains.</title>
        <authorList>
            <person name="Whitman W."/>
        </authorList>
    </citation>
    <scope>NUCLEOTIDE SEQUENCE [LARGE SCALE GENOMIC DNA]</scope>
    <source>
        <strain evidence="2 3">CECT 3303</strain>
    </source>
</reference>
<dbReference type="InterPro" id="IPR036165">
    <property type="entry name" value="YefM-like_sf"/>
</dbReference>
<dbReference type="NCBIfam" id="TIGR01552">
    <property type="entry name" value="phd_fam"/>
    <property type="match status" value="1"/>
</dbReference>
<keyword evidence="3" id="KW-1185">Reference proteome</keyword>
<dbReference type="RefSeq" id="WP_184942417.1">
    <property type="nucleotide sequence ID" value="NZ_BAAAWZ010000001.1"/>
</dbReference>
<dbReference type="SUPFAM" id="SSF143120">
    <property type="entry name" value="YefM-like"/>
    <property type="match status" value="1"/>
</dbReference>
<sequence>MSEAAYEIPLEDLHAHPERWGEAVESAVQGKVITLTGRGKRLAAVVPAEQLDLVERLQETIDVLSDTEAVQAIVESRTSIAAGEGVRGVEAVRALLDQRR</sequence>
<evidence type="ECO:0000313" key="3">
    <source>
        <dbReference type="Proteomes" id="UP000562352"/>
    </source>
</evidence>
<comment type="similarity">
    <text evidence="1">Belongs to the phD/YefM antitoxin family.</text>
</comment>
<gene>
    <name evidence="2" type="ORF">FHS22_003232</name>
</gene>